<organism evidence="5 6">
    <name type="scientific">Amycolatopsis silviterrae</name>
    <dbReference type="NCBI Taxonomy" id="1656914"/>
    <lineage>
        <taxon>Bacteria</taxon>
        <taxon>Bacillati</taxon>
        <taxon>Actinomycetota</taxon>
        <taxon>Actinomycetes</taxon>
        <taxon>Pseudonocardiales</taxon>
        <taxon>Pseudonocardiaceae</taxon>
        <taxon>Amycolatopsis</taxon>
    </lineage>
</organism>
<comment type="caution">
    <text evidence="5">The sequence shown here is derived from an EMBL/GenBank/DDBJ whole genome shotgun (WGS) entry which is preliminary data.</text>
</comment>
<evidence type="ECO:0000256" key="1">
    <source>
        <dbReference type="ARBA" id="ARBA00001933"/>
    </source>
</evidence>
<keyword evidence="5" id="KW-0808">Transferase</keyword>
<dbReference type="InterPro" id="IPR000192">
    <property type="entry name" value="Aminotrans_V_dom"/>
</dbReference>
<name>A0ABW5H459_9PSEU</name>
<dbReference type="Gene3D" id="3.40.640.10">
    <property type="entry name" value="Type I PLP-dependent aspartate aminotransferase-like (Major domain)"/>
    <property type="match status" value="1"/>
</dbReference>
<keyword evidence="5" id="KW-0032">Aminotransferase</keyword>
<accession>A0ABW5H459</accession>
<dbReference type="Pfam" id="PF00266">
    <property type="entry name" value="Aminotran_5"/>
    <property type="match status" value="1"/>
</dbReference>
<dbReference type="RefSeq" id="WP_378303316.1">
    <property type="nucleotide sequence ID" value="NZ_JBHUKS010000007.1"/>
</dbReference>
<keyword evidence="3" id="KW-0045">Antibiotic biosynthesis</keyword>
<evidence type="ECO:0000256" key="3">
    <source>
        <dbReference type="ARBA" id="ARBA00023194"/>
    </source>
</evidence>
<dbReference type="PANTHER" id="PTHR43586">
    <property type="entry name" value="CYSTEINE DESULFURASE"/>
    <property type="match status" value="1"/>
</dbReference>
<dbReference type="InterPro" id="IPR015424">
    <property type="entry name" value="PyrdxlP-dep_Trfase"/>
</dbReference>
<evidence type="ECO:0000313" key="5">
    <source>
        <dbReference type="EMBL" id="MFD2468052.1"/>
    </source>
</evidence>
<dbReference type="EMBL" id="JBHUKS010000007">
    <property type="protein sequence ID" value="MFD2468052.1"/>
    <property type="molecule type" value="Genomic_DNA"/>
</dbReference>
<proteinExistence type="predicted"/>
<dbReference type="InterPro" id="IPR015422">
    <property type="entry name" value="PyrdxlP-dep_Trfase_small"/>
</dbReference>
<dbReference type="InterPro" id="IPR015421">
    <property type="entry name" value="PyrdxlP-dep_Trfase_major"/>
</dbReference>
<dbReference type="Gene3D" id="3.90.1150.10">
    <property type="entry name" value="Aspartate Aminotransferase, domain 1"/>
    <property type="match status" value="1"/>
</dbReference>
<feature type="domain" description="Aminotransferase class V" evidence="4">
    <location>
        <begin position="56"/>
        <end position="364"/>
    </location>
</feature>
<keyword evidence="2" id="KW-0663">Pyridoxal phosphate</keyword>
<dbReference type="Proteomes" id="UP001597483">
    <property type="component" value="Unassembled WGS sequence"/>
</dbReference>
<dbReference type="SUPFAM" id="SSF53383">
    <property type="entry name" value="PLP-dependent transferases"/>
    <property type="match status" value="1"/>
</dbReference>
<evidence type="ECO:0000256" key="2">
    <source>
        <dbReference type="ARBA" id="ARBA00022898"/>
    </source>
</evidence>
<keyword evidence="6" id="KW-1185">Reference proteome</keyword>
<comment type="cofactor">
    <cofactor evidence="1">
        <name>pyridoxal 5'-phosphate</name>
        <dbReference type="ChEBI" id="CHEBI:597326"/>
    </cofactor>
</comment>
<dbReference type="GO" id="GO:0008483">
    <property type="term" value="F:transaminase activity"/>
    <property type="evidence" value="ECO:0007669"/>
    <property type="project" value="UniProtKB-KW"/>
</dbReference>
<sequence>MDPDRFRAQFPSLADTTHLASCSQGAVSVQVTAAMGELVYSLRDQGAPWGPWMAEVERLWSAAAGFLNAQPDEIALVPSASHAAFQAVNAVDFDDGGVIVSMASEFPSVGQVLHAQGEQMRWVSQDAMRTLGVIEAYRAQIDESTRLVSIPFALYTNGSLQPVNEIAKHARAVGARVLVDAYQAAGVVPVDVQQLDCDYLVTGTLKYLLGLPGIAILFARSGVEDHQPPRMTGWFGRVDPFDFDPELLDVPASARRFESGTPGIPAAYAARAGIEVLGQLDPADAWAHVERLVALTTERLTGSGETLDGPAPDARPGPQVALVDADPVALADFLAARRIVTAPRGSNLRISFHCYNTTDDIDRLCTAIADYRRQA</sequence>
<reference evidence="6" key="1">
    <citation type="journal article" date="2019" name="Int. J. Syst. Evol. Microbiol.">
        <title>The Global Catalogue of Microorganisms (GCM) 10K type strain sequencing project: providing services to taxonomists for standard genome sequencing and annotation.</title>
        <authorList>
            <consortium name="The Broad Institute Genomics Platform"/>
            <consortium name="The Broad Institute Genome Sequencing Center for Infectious Disease"/>
            <person name="Wu L."/>
            <person name="Ma J."/>
        </authorList>
    </citation>
    <scope>NUCLEOTIDE SEQUENCE [LARGE SCALE GENOMIC DNA]</scope>
    <source>
        <strain evidence="6">CGMCC 4.7641</strain>
    </source>
</reference>
<dbReference type="PANTHER" id="PTHR43586:SF8">
    <property type="entry name" value="CYSTEINE DESULFURASE 1, CHLOROPLASTIC"/>
    <property type="match status" value="1"/>
</dbReference>
<evidence type="ECO:0000259" key="4">
    <source>
        <dbReference type="Pfam" id="PF00266"/>
    </source>
</evidence>
<protein>
    <submittedName>
        <fullName evidence="5">Aminotransferase class V-fold PLP-dependent enzyme</fullName>
    </submittedName>
</protein>
<gene>
    <name evidence="5" type="ORF">ACFSVL_11690</name>
</gene>
<evidence type="ECO:0000313" key="6">
    <source>
        <dbReference type="Proteomes" id="UP001597483"/>
    </source>
</evidence>